<dbReference type="OrthoDB" id="202696at2759"/>
<sequence>MHPFWSNRRGERLDPFEDRDMVVFMLPSDVRRPGQGYQPALSLLVMRWGGEQTQFNVEQWGAASASVSDTYVEAVLDQTLYQRLGPNYEVISAFIESGADMLKLQPSAVVQLMHGRHLCALYFLWPVMAQDGGDIEQSGMVNQSAYFSTLRAFEAAGVPTRFPHASQLYETLLAKDWQASLCLFPRLRIPPTVIVNRAAVVRSPRTAATHVLEALSQCRSMRYESDSAEPDCLRPMEGEIRKGVVKLGFAWEAAHIDYATGYLGAYAVLLGLIERQAAALEGKATAGVLLHTSLCQSATWMATLGAVAPGRFDWICRVTRLMWLSDRRSDTINDLTYLPPSVAVRMSITPPKRHGFERWWPDDAPTDDLVVAPPKK</sequence>
<comment type="caution">
    <text evidence="1">The sequence shown here is derived from an EMBL/GenBank/DDBJ whole genome shotgun (WGS) entry which is preliminary data.</text>
</comment>
<accession>A0A0M0K7R5</accession>
<organism evidence="1 2">
    <name type="scientific">Chrysochromulina tobinii</name>
    <dbReference type="NCBI Taxonomy" id="1460289"/>
    <lineage>
        <taxon>Eukaryota</taxon>
        <taxon>Haptista</taxon>
        <taxon>Haptophyta</taxon>
        <taxon>Prymnesiophyceae</taxon>
        <taxon>Prymnesiales</taxon>
        <taxon>Chrysochromulinaceae</taxon>
        <taxon>Chrysochromulina</taxon>
    </lineage>
</organism>
<gene>
    <name evidence="1" type="ORF">Ctob_012810</name>
</gene>
<dbReference type="Proteomes" id="UP000037460">
    <property type="component" value="Unassembled WGS sequence"/>
</dbReference>
<dbReference type="AlphaFoldDB" id="A0A0M0K7R5"/>
<proteinExistence type="predicted"/>
<evidence type="ECO:0000313" key="2">
    <source>
        <dbReference type="Proteomes" id="UP000037460"/>
    </source>
</evidence>
<evidence type="ECO:0000313" key="1">
    <source>
        <dbReference type="EMBL" id="KOO34428.1"/>
    </source>
</evidence>
<protein>
    <submittedName>
        <fullName evidence="1">Uncharacterized protein</fullName>
    </submittedName>
</protein>
<name>A0A0M0K7R5_9EUKA</name>
<keyword evidence="2" id="KW-1185">Reference proteome</keyword>
<reference evidence="2" key="1">
    <citation type="journal article" date="2015" name="PLoS Genet.">
        <title>Genome Sequence and Transcriptome Analyses of Chrysochromulina tobin: Metabolic Tools for Enhanced Algal Fitness in the Prominent Order Prymnesiales (Haptophyceae).</title>
        <authorList>
            <person name="Hovde B.T."/>
            <person name="Deodato C.R."/>
            <person name="Hunsperger H.M."/>
            <person name="Ryken S.A."/>
            <person name="Yost W."/>
            <person name="Jha R.K."/>
            <person name="Patterson J."/>
            <person name="Monnat R.J. Jr."/>
            <person name="Barlow S.B."/>
            <person name="Starkenburg S.R."/>
            <person name="Cattolico R.A."/>
        </authorList>
    </citation>
    <scope>NUCLEOTIDE SEQUENCE</scope>
    <source>
        <strain evidence="2">CCMP291</strain>
    </source>
</reference>
<dbReference type="EMBL" id="JWZX01001225">
    <property type="protein sequence ID" value="KOO34428.1"/>
    <property type="molecule type" value="Genomic_DNA"/>
</dbReference>